<evidence type="ECO:0000256" key="2">
    <source>
        <dbReference type="ARBA" id="ARBA00022448"/>
    </source>
</evidence>
<accession>A0ABD5X2K6</accession>
<feature type="transmembrane region" description="Helical" evidence="7">
    <location>
        <begin position="243"/>
        <end position="265"/>
    </location>
</feature>
<protein>
    <submittedName>
        <fullName evidence="8">MFS transporter</fullName>
    </submittedName>
</protein>
<sequence length="440" mass="46617">MSGYSDSTQDTSEKHQPIWRNRNFLRFFMGQFVTNAGDSLYSVATLWLVFELSESTFLTGLASSMLLLPYLLQIIAGPIIDRFPIKPILVGTQLVQGVILLVLPLASYTGNLTVGLLFLTIPTLSLFALLMFPIPSTLLPRIVADEQLSKGNSALSTITLGLDMIFDAFGGLFIAVFGATALLVLDSFTFVVAGVLFLGMTIPRVRGGGDRDKAQSDETTLQTVLQAYVADLRIGIDILRGSVFIELMATAAIFNFAVGITLAILPSFGESLGGPAFYGFMLGALGVGRLVGSVVAAGLDDVPYGWLVTVSYLCSACLWVGSIYVTSPFLTVVLFGLAWVSPGINGVLTSTLNQTVFPTDLLGRIASIKGTASTATLPLGSLIGGGVAELLGTTTTMGLAGLGFGVVGLYFALRPRLRQIPAISEADSETFDLDFVSDES</sequence>
<proteinExistence type="predicted"/>
<dbReference type="Gene3D" id="1.20.1250.20">
    <property type="entry name" value="MFS general substrate transporter like domains"/>
    <property type="match status" value="1"/>
</dbReference>
<name>A0ABD5X2K6_9EURY</name>
<dbReference type="PANTHER" id="PTHR23513">
    <property type="entry name" value="INTEGRAL MEMBRANE EFFLUX PROTEIN-RELATED"/>
    <property type="match status" value="1"/>
</dbReference>
<reference evidence="8 9" key="1">
    <citation type="journal article" date="2014" name="Int. J. Syst. Evol. Microbiol.">
        <title>Complete genome sequence of Corynebacterium casei LMG S-19264T (=DSM 44701T), isolated from a smear-ripened cheese.</title>
        <authorList>
            <consortium name="US DOE Joint Genome Institute (JGI-PGF)"/>
            <person name="Walter F."/>
            <person name="Albersmeier A."/>
            <person name="Kalinowski J."/>
            <person name="Ruckert C."/>
        </authorList>
    </citation>
    <scope>NUCLEOTIDE SEQUENCE [LARGE SCALE GENOMIC DNA]</scope>
    <source>
        <strain evidence="8 9">CGMCC 4.7215</strain>
    </source>
</reference>
<keyword evidence="3" id="KW-1003">Cell membrane</keyword>
<organism evidence="8 9">
    <name type="scientific">Halovenus rubra</name>
    <dbReference type="NCBI Taxonomy" id="869890"/>
    <lineage>
        <taxon>Archaea</taxon>
        <taxon>Methanobacteriati</taxon>
        <taxon>Methanobacteriota</taxon>
        <taxon>Stenosarchaea group</taxon>
        <taxon>Halobacteria</taxon>
        <taxon>Halobacteriales</taxon>
        <taxon>Haloarculaceae</taxon>
        <taxon>Halovenus</taxon>
    </lineage>
</organism>
<feature type="transmembrane region" description="Helical" evidence="7">
    <location>
        <begin position="183"/>
        <end position="203"/>
    </location>
</feature>
<evidence type="ECO:0000256" key="6">
    <source>
        <dbReference type="ARBA" id="ARBA00023136"/>
    </source>
</evidence>
<evidence type="ECO:0000313" key="8">
    <source>
        <dbReference type="EMBL" id="MFC7125423.1"/>
    </source>
</evidence>
<dbReference type="EMBL" id="JBHSZQ010000004">
    <property type="protein sequence ID" value="MFC7125423.1"/>
    <property type="molecule type" value="Genomic_DNA"/>
</dbReference>
<keyword evidence="4 7" id="KW-0812">Transmembrane</keyword>
<feature type="transmembrane region" description="Helical" evidence="7">
    <location>
        <begin position="112"/>
        <end position="132"/>
    </location>
</feature>
<feature type="transmembrane region" description="Helical" evidence="7">
    <location>
        <begin position="24"/>
        <end position="50"/>
    </location>
</feature>
<keyword evidence="6 7" id="KW-0472">Membrane</keyword>
<evidence type="ECO:0000256" key="1">
    <source>
        <dbReference type="ARBA" id="ARBA00004651"/>
    </source>
</evidence>
<feature type="transmembrane region" description="Helical" evidence="7">
    <location>
        <begin position="88"/>
        <end position="106"/>
    </location>
</feature>
<comment type="subcellular location">
    <subcellularLocation>
        <location evidence="1">Cell membrane</location>
        <topology evidence="1">Multi-pass membrane protein</topology>
    </subcellularLocation>
</comment>
<keyword evidence="2" id="KW-0813">Transport</keyword>
<dbReference type="PANTHER" id="PTHR23513:SF6">
    <property type="entry name" value="MAJOR FACILITATOR SUPERFAMILY ASSOCIATED DOMAIN-CONTAINING PROTEIN"/>
    <property type="match status" value="1"/>
</dbReference>
<evidence type="ECO:0000256" key="4">
    <source>
        <dbReference type="ARBA" id="ARBA00022692"/>
    </source>
</evidence>
<evidence type="ECO:0000256" key="5">
    <source>
        <dbReference type="ARBA" id="ARBA00022989"/>
    </source>
</evidence>
<evidence type="ECO:0000256" key="7">
    <source>
        <dbReference type="SAM" id="Phobius"/>
    </source>
</evidence>
<feature type="transmembrane region" description="Helical" evidence="7">
    <location>
        <begin position="277"/>
        <end position="299"/>
    </location>
</feature>
<dbReference type="SUPFAM" id="SSF103473">
    <property type="entry name" value="MFS general substrate transporter"/>
    <property type="match status" value="1"/>
</dbReference>
<gene>
    <name evidence="8" type="ORF">ACFQJ7_05135</name>
</gene>
<keyword evidence="5 7" id="KW-1133">Transmembrane helix</keyword>
<dbReference type="CDD" id="cd06173">
    <property type="entry name" value="MFS_MefA_like"/>
    <property type="match status" value="1"/>
</dbReference>
<dbReference type="InterPro" id="IPR036259">
    <property type="entry name" value="MFS_trans_sf"/>
</dbReference>
<feature type="transmembrane region" description="Helical" evidence="7">
    <location>
        <begin position="56"/>
        <end position="76"/>
    </location>
</feature>
<evidence type="ECO:0000313" key="9">
    <source>
        <dbReference type="Proteomes" id="UP001596414"/>
    </source>
</evidence>
<dbReference type="Proteomes" id="UP001596414">
    <property type="component" value="Unassembled WGS sequence"/>
</dbReference>
<dbReference type="RefSeq" id="WP_267636416.1">
    <property type="nucleotide sequence ID" value="NZ_JAODIY010000004.1"/>
</dbReference>
<dbReference type="Pfam" id="PF05977">
    <property type="entry name" value="MFS_3"/>
    <property type="match status" value="1"/>
</dbReference>
<comment type="caution">
    <text evidence="8">The sequence shown here is derived from an EMBL/GenBank/DDBJ whole genome shotgun (WGS) entry which is preliminary data.</text>
</comment>
<dbReference type="AlphaFoldDB" id="A0ABD5X2K6"/>
<evidence type="ECO:0000256" key="3">
    <source>
        <dbReference type="ARBA" id="ARBA00022475"/>
    </source>
</evidence>
<dbReference type="GO" id="GO:0005886">
    <property type="term" value="C:plasma membrane"/>
    <property type="evidence" value="ECO:0007669"/>
    <property type="project" value="UniProtKB-SubCell"/>
</dbReference>
<feature type="transmembrane region" description="Helical" evidence="7">
    <location>
        <begin position="390"/>
        <end position="413"/>
    </location>
</feature>
<dbReference type="InterPro" id="IPR010290">
    <property type="entry name" value="TM_effector"/>
</dbReference>
<feature type="transmembrane region" description="Helical" evidence="7">
    <location>
        <begin position="306"/>
        <end position="339"/>
    </location>
</feature>